<dbReference type="GO" id="GO:0005634">
    <property type="term" value="C:nucleus"/>
    <property type="evidence" value="ECO:0007669"/>
    <property type="project" value="UniProtKB-SubCell"/>
</dbReference>
<evidence type="ECO:0000313" key="3">
    <source>
        <dbReference type="EMBL" id="RSL96194.1"/>
    </source>
</evidence>
<dbReference type="PANTHER" id="PTHR37534:SF26">
    <property type="entry name" value="TRANSCRIPTION FACTOR, PUTATIVE-RELATED"/>
    <property type="match status" value="1"/>
</dbReference>
<dbReference type="AlphaFoldDB" id="A0A428T298"/>
<evidence type="ECO:0000313" key="4">
    <source>
        <dbReference type="Proteomes" id="UP000288429"/>
    </source>
</evidence>
<dbReference type="GO" id="GO:0045944">
    <property type="term" value="P:positive regulation of transcription by RNA polymerase II"/>
    <property type="evidence" value="ECO:0007669"/>
    <property type="project" value="TreeGrafter"/>
</dbReference>
<reference evidence="3 4" key="1">
    <citation type="submission" date="2017-06" db="EMBL/GenBank/DDBJ databases">
        <title>Cmopartive genomic analysis of Ambrosia Fusariam Clade fungi.</title>
        <authorList>
            <person name="Stajich J.E."/>
            <person name="Carrillo J."/>
            <person name="Kijimoto T."/>
            <person name="Eskalen A."/>
            <person name="O'Donnell K."/>
            <person name="Kasson M."/>
        </authorList>
    </citation>
    <scope>NUCLEOTIDE SEQUENCE [LARGE SCALE GENOMIC DNA]</scope>
    <source>
        <strain evidence="3 4">NRRL 20438</strain>
    </source>
</reference>
<dbReference type="PANTHER" id="PTHR37534">
    <property type="entry name" value="TRANSCRIPTIONAL ACTIVATOR PROTEIN UGA3"/>
    <property type="match status" value="1"/>
</dbReference>
<keyword evidence="2" id="KW-0539">Nucleus</keyword>
<gene>
    <name evidence="3" type="ORF">CDV31_013574</name>
</gene>
<dbReference type="GO" id="GO:0000976">
    <property type="term" value="F:transcription cis-regulatory region binding"/>
    <property type="evidence" value="ECO:0007669"/>
    <property type="project" value="TreeGrafter"/>
</dbReference>
<dbReference type="Proteomes" id="UP000288429">
    <property type="component" value="Unassembled WGS sequence"/>
</dbReference>
<comment type="subcellular location">
    <subcellularLocation>
        <location evidence="1">Nucleus</location>
    </subcellularLocation>
</comment>
<dbReference type="EMBL" id="NIZV01000282">
    <property type="protein sequence ID" value="RSL96194.1"/>
    <property type="molecule type" value="Genomic_DNA"/>
</dbReference>
<proteinExistence type="predicted"/>
<keyword evidence="4" id="KW-1185">Reference proteome</keyword>
<evidence type="ECO:0000256" key="2">
    <source>
        <dbReference type="ARBA" id="ARBA00023242"/>
    </source>
</evidence>
<dbReference type="GO" id="GO:0003700">
    <property type="term" value="F:DNA-binding transcription factor activity"/>
    <property type="evidence" value="ECO:0007669"/>
    <property type="project" value="TreeGrafter"/>
</dbReference>
<protein>
    <submittedName>
        <fullName evidence="3">Uncharacterized protein</fullName>
    </submittedName>
</protein>
<dbReference type="Pfam" id="PF11951">
    <property type="entry name" value="Fungal_trans_2"/>
    <property type="match status" value="1"/>
</dbReference>
<evidence type="ECO:0000256" key="1">
    <source>
        <dbReference type="ARBA" id="ARBA00004123"/>
    </source>
</evidence>
<dbReference type="InterPro" id="IPR021858">
    <property type="entry name" value="Fun_TF"/>
</dbReference>
<accession>A0A428T298</accession>
<name>A0A428T298_9HYPO</name>
<sequence>MTLLLQRLPLHIIAEILGQLDTIQELGPPVFSHRIFHDALHDNLHAITRRILTRQVPDGILSYSLILLKTTQIDVMDRNVVNLLISRLENIDPSPSLIHLSLAEYAFISQNQVAIKWMMQDMADELIPGINEFGLVHPETLSDNETFRMYRAFMRYQIMCNLFCHGPRRERREVTEQISNFCRASSQWVNDQLLAVYNYLERRVSFAFDHVGAHNVEWAGVPIEWDESFEQCNRIQRLLCRGLPFLCSVARSKTYDERSEVLKLKIVRSNVSVPDPPCNLISILLWCPRQAGDVAINTWTVIRRGPPVSSYTAKELEEEAYRMLTAFAYTMWDNAELSAEQLGEICTNIAGCKDYFKRYGRNWNGKDLRLAEKRKKDIYNAGGRGYWPKGGLDDFSGITHLRDRRREQLIQRWKRATENGEDEDPLDWSSRVWTETTNGNEEYVYNLFQAQPDFDFLIAHAIWFDILSCVSTGRVPRITYRQWLEESNLDMADLMGCYNWVMISIGDLAHLQAWKCKMKEQGTLSVPDLVMRSQKIETRLQDGIEKLESITEENTKAPQAAWVSHIFALASLILSSTIVSGPWESLPEISKNVEKALDILGEWPQAISLQGLVWPLCVIGCMAEPKHQAFFESLLSNFVDECGGFGNGSTVLRIMRNCWTWQRQQGRREMDLAFQTGVPVLLI</sequence>
<comment type="caution">
    <text evidence="3">The sequence shown here is derived from an EMBL/GenBank/DDBJ whole genome shotgun (WGS) entry which is preliminary data.</text>
</comment>
<organism evidence="3 4">
    <name type="scientific">Fusarium ambrosium</name>
    <dbReference type="NCBI Taxonomy" id="131363"/>
    <lineage>
        <taxon>Eukaryota</taxon>
        <taxon>Fungi</taxon>
        <taxon>Dikarya</taxon>
        <taxon>Ascomycota</taxon>
        <taxon>Pezizomycotina</taxon>
        <taxon>Sordariomycetes</taxon>
        <taxon>Hypocreomycetidae</taxon>
        <taxon>Hypocreales</taxon>
        <taxon>Nectriaceae</taxon>
        <taxon>Fusarium</taxon>
        <taxon>Fusarium solani species complex</taxon>
    </lineage>
</organism>